<dbReference type="EMBL" id="SGPL01000161">
    <property type="protein sequence ID" value="THH16365.1"/>
    <property type="molecule type" value="Genomic_DNA"/>
</dbReference>
<comment type="caution">
    <text evidence="1">The sequence shown here is derived from an EMBL/GenBank/DDBJ whole genome shotgun (WGS) entry which is preliminary data.</text>
</comment>
<keyword evidence="2" id="KW-1185">Reference proteome</keyword>
<reference evidence="1 2" key="1">
    <citation type="submission" date="2019-02" db="EMBL/GenBank/DDBJ databases">
        <title>Genome sequencing of the rare red list fungi Bondarzewia mesenterica.</title>
        <authorList>
            <person name="Buettner E."/>
            <person name="Kellner H."/>
        </authorList>
    </citation>
    <scope>NUCLEOTIDE SEQUENCE [LARGE SCALE GENOMIC DNA]</scope>
    <source>
        <strain evidence="1 2">DSM 108281</strain>
    </source>
</reference>
<dbReference type="Pfam" id="PF14223">
    <property type="entry name" value="Retrotran_gag_2"/>
    <property type="match status" value="1"/>
</dbReference>
<evidence type="ECO:0000313" key="2">
    <source>
        <dbReference type="Proteomes" id="UP000310158"/>
    </source>
</evidence>
<protein>
    <submittedName>
        <fullName evidence="1">Uncharacterized protein</fullName>
    </submittedName>
</protein>
<organism evidence="1 2">
    <name type="scientific">Bondarzewia mesenterica</name>
    <dbReference type="NCBI Taxonomy" id="1095465"/>
    <lineage>
        <taxon>Eukaryota</taxon>
        <taxon>Fungi</taxon>
        <taxon>Dikarya</taxon>
        <taxon>Basidiomycota</taxon>
        <taxon>Agaricomycotina</taxon>
        <taxon>Agaricomycetes</taxon>
        <taxon>Russulales</taxon>
        <taxon>Bondarzewiaceae</taxon>
        <taxon>Bondarzewia</taxon>
    </lineage>
</organism>
<sequence>MTTTAISSDTLPSSIPKLDARGKNWMIFSIHFKTAVKAKGKWDHFIGSNPKPVFPTLPVSEFEETLLNTWSKDECTTQYLLTQRIPDSTIVRMQKFTTVADQWASIVAEYTLKGTYAQKDMRQSFMEMCCDSRGDVQNFLDDLHTK</sequence>
<dbReference type="AlphaFoldDB" id="A0A4S4LVL9"/>
<name>A0A4S4LVL9_9AGAM</name>
<gene>
    <name evidence="1" type="ORF">EW146_g4254</name>
</gene>
<accession>A0A4S4LVL9</accession>
<evidence type="ECO:0000313" key="1">
    <source>
        <dbReference type="EMBL" id="THH16365.1"/>
    </source>
</evidence>
<proteinExistence type="predicted"/>
<dbReference type="Proteomes" id="UP000310158">
    <property type="component" value="Unassembled WGS sequence"/>
</dbReference>
<dbReference type="OrthoDB" id="3263038at2759"/>